<accession>A0AAN7AQD9</accession>
<dbReference type="InterPro" id="IPR036915">
    <property type="entry name" value="Cyclin-like_sf"/>
</dbReference>
<feature type="region of interest" description="Disordered" evidence="1">
    <location>
        <begin position="30"/>
        <end position="49"/>
    </location>
</feature>
<evidence type="ECO:0000313" key="3">
    <source>
        <dbReference type="Proteomes" id="UP001302126"/>
    </source>
</evidence>
<keyword evidence="3" id="KW-1185">Reference proteome</keyword>
<dbReference type="Proteomes" id="UP001302126">
    <property type="component" value="Unassembled WGS sequence"/>
</dbReference>
<sequence>MKSTNMATYSPDYSDDEYEFDEEYFARTYKPLSNLPTPPPSSRASLATQSPRSLLEDGGLLDSALLGPAVHLVNLVPPAASLALPSVPLVHEILVRSDLPMDTIALAVCILDSLNSKFSLNWRLVCPLAQRDALSDLSKRHTMPASPVGATQLHIDCVNPEVIILAALIIAVKFLEDCQEPTQYYRSAWGKNMWTCDQINVTERCIMESLGYRILPLWNPTLIGDALNDMERAGRQAIFPPQPRHGKRHSVAETRTTTTEGLGFPLTPVETPVLENGPALAGVYPSKGAAPPPYGGEGACPALHLPPRPQRRTFQATG</sequence>
<comment type="caution">
    <text evidence="2">The sequence shown here is derived from an EMBL/GenBank/DDBJ whole genome shotgun (WGS) entry which is preliminary data.</text>
</comment>
<reference evidence="2" key="1">
    <citation type="journal article" date="2023" name="Mol. Phylogenet. Evol.">
        <title>Genome-scale phylogeny and comparative genomics of the fungal order Sordariales.</title>
        <authorList>
            <person name="Hensen N."/>
            <person name="Bonometti L."/>
            <person name="Westerberg I."/>
            <person name="Brannstrom I.O."/>
            <person name="Guillou S."/>
            <person name="Cros-Aarteil S."/>
            <person name="Calhoun S."/>
            <person name="Haridas S."/>
            <person name="Kuo A."/>
            <person name="Mondo S."/>
            <person name="Pangilinan J."/>
            <person name="Riley R."/>
            <person name="LaButti K."/>
            <person name="Andreopoulos B."/>
            <person name="Lipzen A."/>
            <person name="Chen C."/>
            <person name="Yan M."/>
            <person name="Daum C."/>
            <person name="Ng V."/>
            <person name="Clum A."/>
            <person name="Steindorff A."/>
            <person name="Ohm R.A."/>
            <person name="Martin F."/>
            <person name="Silar P."/>
            <person name="Natvig D.O."/>
            <person name="Lalanne C."/>
            <person name="Gautier V."/>
            <person name="Ament-Velasquez S.L."/>
            <person name="Kruys A."/>
            <person name="Hutchinson M.I."/>
            <person name="Powell A.J."/>
            <person name="Barry K."/>
            <person name="Miller A.N."/>
            <person name="Grigoriev I.V."/>
            <person name="Debuchy R."/>
            <person name="Gladieux P."/>
            <person name="Hiltunen Thoren M."/>
            <person name="Johannesson H."/>
        </authorList>
    </citation>
    <scope>NUCLEOTIDE SEQUENCE</scope>
    <source>
        <strain evidence="2">PSN309</strain>
    </source>
</reference>
<organism evidence="2 3">
    <name type="scientific">Podospora australis</name>
    <dbReference type="NCBI Taxonomy" id="1536484"/>
    <lineage>
        <taxon>Eukaryota</taxon>
        <taxon>Fungi</taxon>
        <taxon>Dikarya</taxon>
        <taxon>Ascomycota</taxon>
        <taxon>Pezizomycotina</taxon>
        <taxon>Sordariomycetes</taxon>
        <taxon>Sordariomycetidae</taxon>
        <taxon>Sordariales</taxon>
        <taxon>Podosporaceae</taxon>
        <taxon>Podospora</taxon>
    </lineage>
</organism>
<feature type="region of interest" description="Disordered" evidence="1">
    <location>
        <begin position="295"/>
        <end position="318"/>
    </location>
</feature>
<evidence type="ECO:0000256" key="1">
    <source>
        <dbReference type="SAM" id="MobiDB-lite"/>
    </source>
</evidence>
<dbReference type="AlphaFoldDB" id="A0AAN7AQD9"/>
<evidence type="ECO:0008006" key="4">
    <source>
        <dbReference type="Google" id="ProtNLM"/>
    </source>
</evidence>
<gene>
    <name evidence="2" type="ORF">QBC35DRAFT_7682</name>
</gene>
<evidence type="ECO:0000313" key="2">
    <source>
        <dbReference type="EMBL" id="KAK4193840.1"/>
    </source>
</evidence>
<reference evidence="2" key="2">
    <citation type="submission" date="2023-05" db="EMBL/GenBank/DDBJ databases">
        <authorList>
            <consortium name="Lawrence Berkeley National Laboratory"/>
            <person name="Steindorff A."/>
            <person name="Hensen N."/>
            <person name="Bonometti L."/>
            <person name="Westerberg I."/>
            <person name="Brannstrom I.O."/>
            <person name="Guillou S."/>
            <person name="Cros-Aarteil S."/>
            <person name="Calhoun S."/>
            <person name="Haridas S."/>
            <person name="Kuo A."/>
            <person name="Mondo S."/>
            <person name="Pangilinan J."/>
            <person name="Riley R."/>
            <person name="Labutti K."/>
            <person name="Andreopoulos B."/>
            <person name="Lipzen A."/>
            <person name="Chen C."/>
            <person name="Yanf M."/>
            <person name="Daum C."/>
            <person name="Ng V."/>
            <person name="Clum A."/>
            <person name="Ohm R."/>
            <person name="Martin F."/>
            <person name="Silar P."/>
            <person name="Natvig D."/>
            <person name="Lalanne C."/>
            <person name="Gautier V."/>
            <person name="Ament-Velasquez S.L."/>
            <person name="Kruys A."/>
            <person name="Hutchinson M.I."/>
            <person name="Powell A.J."/>
            <person name="Barry K."/>
            <person name="Miller A.N."/>
            <person name="Grigoriev I.V."/>
            <person name="Debuchy R."/>
            <person name="Gladieux P."/>
            <person name="Thoren M.H."/>
            <person name="Johannesson H."/>
        </authorList>
    </citation>
    <scope>NUCLEOTIDE SEQUENCE</scope>
    <source>
        <strain evidence="2">PSN309</strain>
    </source>
</reference>
<dbReference type="EMBL" id="MU864350">
    <property type="protein sequence ID" value="KAK4193840.1"/>
    <property type="molecule type" value="Genomic_DNA"/>
</dbReference>
<dbReference type="SUPFAM" id="SSF47954">
    <property type="entry name" value="Cyclin-like"/>
    <property type="match status" value="1"/>
</dbReference>
<proteinExistence type="predicted"/>
<name>A0AAN7AQD9_9PEZI</name>
<protein>
    <recommendedName>
        <fullName evidence="4">Cyclin N-terminal domain-containing protein</fullName>
    </recommendedName>
</protein>